<sequence>MDETPRGHRATDRRTAHRRTFLRAVPCVGTALTATGTVAGSVTGREFPPPKRTEWSEPVSLGNGELRTFTTVAPSGDPTYHGVVLDRDALTGLPSAAALRTRAERGESGDKYGPTGAALEIHHAWSQEFFVPFPEAAATPFTVLGLTWNPDGHPPPGTYDVPHIDVHFHMLEAATVDAITGLNAASYTIPEPRLPEGYTRVPEPSLGGEFAVVTDMGEHLVDSESPAGPGGEFTATLIWGAYETTGDGFGELTFVEPMVTKRYLETVTGTDRYEIPQPTLYPTAGAYPTAYTVRDVPSDDAIAITIEAFTPVDRTELH</sequence>
<gene>
    <name evidence="1" type="ORF">FGF80_07560</name>
</gene>
<dbReference type="KEGG" id="npl:FGF80_07560"/>
<dbReference type="EMBL" id="CP040637">
    <property type="protein sequence ID" value="QCW03100.1"/>
    <property type="molecule type" value="Genomic_DNA"/>
</dbReference>
<reference evidence="2" key="1">
    <citation type="submission" date="2019-05" db="EMBL/GenBank/DDBJ databases">
        <title>Complete Genome Sequence and Methylation Pattern of the Halophilic Archaeon Natrinema pallidum BOL6-1.</title>
        <authorList>
            <person name="DasSarma P."/>
            <person name="DasSarma B.P."/>
            <person name="DasSarma S.L."/>
            <person name="Martinez F.L."/>
            <person name="Guzman D."/>
            <person name="Roberts R.J."/>
            <person name="DasSarma S."/>
        </authorList>
    </citation>
    <scope>NUCLEOTIDE SEQUENCE [LARGE SCALE GENOMIC DNA]</scope>
    <source>
        <strain evidence="2">BOL6-1</strain>
    </source>
</reference>
<evidence type="ECO:0000313" key="2">
    <source>
        <dbReference type="Proteomes" id="UP000307562"/>
    </source>
</evidence>
<dbReference type="AlphaFoldDB" id="A0A4P9TH41"/>
<evidence type="ECO:0008006" key="3">
    <source>
        <dbReference type="Google" id="ProtNLM"/>
    </source>
</evidence>
<dbReference type="GeneID" id="96155825"/>
<name>A0A4P9TH41_9EURY</name>
<organism evidence="1 2">
    <name type="scientific">Natrinema pallidum</name>
    <dbReference type="NCBI Taxonomy" id="69527"/>
    <lineage>
        <taxon>Archaea</taxon>
        <taxon>Methanobacteriati</taxon>
        <taxon>Methanobacteriota</taxon>
        <taxon>Stenosarchaea group</taxon>
        <taxon>Halobacteria</taxon>
        <taxon>Halobacteriales</taxon>
        <taxon>Natrialbaceae</taxon>
        <taxon>Natrinema</taxon>
    </lineage>
</organism>
<accession>A0A4P9TH41</accession>
<dbReference type="Proteomes" id="UP000307562">
    <property type="component" value="Chromosome"/>
</dbReference>
<dbReference type="RefSeq" id="WP_138653153.1">
    <property type="nucleotide sequence ID" value="NZ_CP040637.1"/>
</dbReference>
<protein>
    <recommendedName>
        <fullName evidence="3">DUF5602 domain-containing protein</fullName>
    </recommendedName>
</protein>
<proteinExistence type="predicted"/>
<keyword evidence="2" id="KW-1185">Reference proteome</keyword>
<evidence type="ECO:0000313" key="1">
    <source>
        <dbReference type="EMBL" id="QCW03100.1"/>
    </source>
</evidence>